<feature type="compositionally biased region" description="Polar residues" evidence="1">
    <location>
        <begin position="188"/>
        <end position="216"/>
    </location>
</feature>
<dbReference type="Proteomes" id="UP000707451">
    <property type="component" value="Unassembled WGS sequence"/>
</dbReference>
<feature type="region of interest" description="Disordered" evidence="1">
    <location>
        <begin position="121"/>
        <end position="166"/>
    </location>
</feature>
<evidence type="ECO:0000256" key="1">
    <source>
        <dbReference type="SAM" id="MobiDB-lite"/>
    </source>
</evidence>
<feature type="compositionally biased region" description="Acidic residues" evidence="1">
    <location>
        <begin position="16"/>
        <end position="30"/>
    </location>
</feature>
<feature type="region of interest" description="Disordered" evidence="1">
    <location>
        <begin position="186"/>
        <end position="244"/>
    </location>
</feature>
<dbReference type="EMBL" id="JAHRHY010000001">
    <property type="protein sequence ID" value="KAG9072401.1"/>
    <property type="molecule type" value="Genomic_DNA"/>
</dbReference>
<feature type="compositionally biased region" description="Low complexity" evidence="1">
    <location>
        <begin position="1"/>
        <end position="15"/>
    </location>
</feature>
<protein>
    <submittedName>
        <fullName evidence="2">Uncharacterized protein</fullName>
    </submittedName>
</protein>
<keyword evidence="3" id="KW-1185">Reference proteome</keyword>
<evidence type="ECO:0000313" key="3">
    <source>
        <dbReference type="Proteomes" id="UP000707451"/>
    </source>
</evidence>
<dbReference type="AlphaFoldDB" id="A0A9P8BYI7"/>
<reference evidence="2" key="1">
    <citation type="submission" date="2021-06" db="EMBL/GenBank/DDBJ databases">
        <title>Genome Sequence of Mortierella hyaline Strain SCG-10, a Cold-Adapted, Nitrate-Reducing Fungus Isolated from Soil in Minnesota, USA.</title>
        <authorList>
            <person name="Aldossari N."/>
        </authorList>
    </citation>
    <scope>NUCLEOTIDE SEQUENCE</scope>
    <source>
        <strain evidence="2">SCG-10</strain>
    </source>
</reference>
<feature type="compositionally biased region" description="Basic and acidic residues" evidence="1">
    <location>
        <begin position="155"/>
        <end position="166"/>
    </location>
</feature>
<feature type="compositionally biased region" description="Polar residues" evidence="1">
    <location>
        <begin position="123"/>
        <end position="143"/>
    </location>
</feature>
<proteinExistence type="predicted"/>
<comment type="caution">
    <text evidence="2">The sequence shown here is derived from an EMBL/GenBank/DDBJ whole genome shotgun (WGS) entry which is preliminary data.</text>
</comment>
<organism evidence="2 3">
    <name type="scientific">Linnemannia hyalina</name>
    <dbReference type="NCBI Taxonomy" id="64524"/>
    <lineage>
        <taxon>Eukaryota</taxon>
        <taxon>Fungi</taxon>
        <taxon>Fungi incertae sedis</taxon>
        <taxon>Mucoromycota</taxon>
        <taxon>Mortierellomycotina</taxon>
        <taxon>Mortierellomycetes</taxon>
        <taxon>Mortierellales</taxon>
        <taxon>Mortierellaceae</taxon>
        <taxon>Linnemannia</taxon>
    </lineage>
</organism>
<name>A0A9P8BYI7_9FUNG</name>
<sequence>MRQEVPDPSSPFSDASDLDDLISYESEDLQDYPSDSDLPSYTTDIDHHHDDDDYDDHDSDLVLSSFSSPRHDDNESTATASTVQVAAEDSALLALASLQLEQGPFLVLPDQSRSLALAEDLTTPDSEPTQQQEVRSVQSASDVNGNNNNNNHQAQDGKDDRSDGGEHDFLLVDERDAITEVLVIAPPSDSTHPQQQQLDQRGPESISQTLNENAASLDTAPNVVPCQESRSTDLPAGQQSTTRTVQLHADVPASEEGLSLSTPPSASAPVSQLFVATTRVHQPHTEVVVPHLATLDSTESTGGHRSLRIKITGRDLTDDALTRIQEKITTNFILQHKHQHESGIPRPCFVTKSAESAATEVAQNESTDLCVYVLPTSGPTRHDAQNLLQFAQALIPLLILVSPEENLDPFTAIDLRQQLATHLRQPRSGRIASAVDQQVYVILQSCFTMQDLLSIHIQRLVDGSTPVQASVFDSVCKKWRIVKEFMSQGLYVGLVWGAKLQDHLTTGVGVFFVALTVVLAIVVGVNMGSGTFSQPSHAIIRHIDYVQNGRMGVAHVDFLTAKSTPYKGKHRHPFHVRILGDDKAWSVRGAPTESTPDVGDPIVQDLGNGTFKIYVALVRKHHPRGPAPADVPLSSWLCRTKTQHFMHIWFANGTRVPLTPRELVWPKRAVVPPTDRVLTRTPSDRLGDFEDDEDEDANQTWKDQLQQLSSPMVKHLSKNTVEWMNQQWGLLQPVLCDVHDMTNSALSYTFHSAKRLFFLFSSWVDQLFGRQEYSATHSWDILTRAHQGAHQLKDRFLERCSSKGKQRHGKGSMEQKDPIVLLDEKFQSLKRSSQAAAEAVKLPTAETVLQKMDDLIVGVEDQVEKLFNSKRVQAMAERINAEEILKRADKIMADAEDRMEKVWRTEKVRDAHSKMTKKVEEVLQTQFAQDVNKRVAGVIKSKAVQDASERIQRKVEKLAATPAGMKWIHRMEAHHWRRKEKEAKRPLGWLRKRCQRAFNR</sequence>
<accession>A0A9P8BYI7</accession>
<evidence type="ECO:0000313" key="2">
    <source>
        <dbReference type="EMBL" id="KAG9072401.1"/>
    </source>
</evidence>
<dbReference type="OrthoDB" id="2377689at2759"/>
<feature type="region of interest" description="Disordered" evidence="1">
    <location>
        <begin position="1"/>
        <end position="82"/>
    </location>
</feature>
<gene>
    <name evidence="2" type="ORF">KI688_000171</name>
</gene>